<protein>
    <submittedName>
        <fullName evidence="1">Uncharacterized protein</fullName>
    </submittedName>
</protein>
<reference evidence="1" key="2">
    <citation type="submission" date="2015-03" db="EMBL/GenBank/DDBJ databases">
        <authorList>
            <person name="Chow C.-E.T."/>
            <person name="Winget D.M."/>
            <person name="White R.A.III."/>
            <person name="Hallam S.J."/>
            <person name="Suttle C.A."/>
        </authorList>
    </citation>
    <scope>NUCLEOTIDE SEQUENCE</scope>
    <source>
        <strain evidence="1">Oxic1_4</strain>
    </source>
</reference>
<proteinExistence type="predicted"/>
<sequence length="55" mass="6194">MGQHFHLLRAKAFRVGLPLESFIGPLTPDIRAQKDRFLGPPSGCGFFKLLPVFRL</sequence>
<name>A0A0F7L5V9_9VIRU</name>
<evidence type="ECO:0000313" key="1">
    <source>
        <dbReference type="EMBL" id="AKH47914.1"/>
    </source>
</evidence>
<accession>A0A0F7L5V9</accession>
<organism evidence="1">
    <name type="scientific">uncultured marine virus</name>
    <dbReference type="NCBI Taxonomy" id="186617"/>
    <lineage>
        <taxon>Viruses</taxon>
        <taxon>environmental samples</taxon>
    </lineage>
</organism>
<reference evidence="1" key="1">
    <citation type="journal article" date="2015" name="Front. Microbiol.">
        <title>Combining genomic sequencing methods to explore viral diversity and reveal potential virus-host interactions.</title>
        <authorList>
            <person name="Chow C.E."/>
            <person name="Winget D.M."/>
            <person name="White R.A.III."/>
            <person name="Hallam S.J."/>
            <person name="Suttle C.A."/>
        </authorList>
    </citation>
    <scope>NUCLEOTIDE SEQUENCE</scope>
    <source>
        <strain evidence="1">Oxic1_4</strain>
    </source>
</reference>
<dbReference type="EMBL" id="KR029599">
    <property type="protein sequence ID" value="AKH47914.1"/>
    <property type="molecule type" value="Genomic_DNA"/>
</dbReference>